<feature type="region of interest" description="Disordered" evidence="2">
    <location>
        <begin position="56"/>
        <end position="189"/>
    </location>
</feature>
<feature type="region of interest" description="Disordered" evidence="2">
    <location>
        <begin position="409"/>
        <end position="433"/>
    </location>
</feature>
<reference evidence="4" key="1">
    <citation type="submission" date="2025-08" db="UniProtKB">
        <authorList>
            <consortium name="Ensembl"/>
        </authorList>
    </citation>
    <scope>IDENTIFICATION</scope>
</reference>
<dbReference type="InterPro" id="IPR045669">
    <property type="entry name" value="FHIP_C"/>
</dbReference>
<feature type="region of interest" description="Disordered" evidence="2">
    <location>
        <begin position="734"/>
        <end position="759"/>
    </location>
</feature>
<sequence>MATFPYKIGMLLPLTEQHCVRKAEFLDTSTTTSAGEVGGCAQARLPPQAGGGLWCFSRPRGVPPPRGRAGPAWRGLPGPRRRPLQAAAGRAGGRSLSGAATVSEPEPPPPPPERRGAQSPRGTPSSPPATSQRPPEPPRRGLTPEAARPGPPRPSACAPRPAPAFTLERPRQPQQGRRRRIEELSRSSRERLLQSRDRMFSKFTSILQHAVEALAPSLPLQEDFVYHWKAITHYYIETSDDKAPVTDTNIPSHLEQMLVILVQEESEREFGETGPCMEYLLHHKILETLYTLGKADCPPGMKQQVLVFYTKLLGKIRQPLLPHINVHRPVQKLIRLCGEVLATPTENEEIQFLCIVCAKLKQDPYLVNFFLENKLKSLASKEAANATSEDIPKGQDSLSADTGQCFRPEELSGASGAESTESEEEPPQQIDDLSAGLDGLSVAALPEATVVRPNQDYNLVNSLLNLTRSPDGRIAVKACEGLMLLVSLPEPAAAKCLTQSTCLCELLTDRLASLYRALPQSVDPLDIETVEAINWGLDSYSHKEDASAFPGKRALISFLSWFDYCDQLIKEAQKTAAVALAKAVRERFFIGVMEPQLMQTSEMGILTSTALLHRIVRQVTSDILLQEMVFFILGEQREPETLAEISRHPLRHRLIEHCDHISDEISIMTLRMFEHLLQKPNEHILYNLVLRNLEERNYTEYKPVCPEDKDVMENGLIAGAVDLEEDPLFTDISPDNTLSNQEWLSSSPPTTPDHPKNDGKTEVHKIVNSFLCLVPDEAKSSYHVEGTGYDTYLRDAHRQFRDYCAICLRWEWPGSPKALEKCNLEAAFFEGHFLKVLFDRMGRILDQPYDVNLQVTSVLSRLSLFPHPHIHEYLLDPYVNLASGCRSLFSVIVRVVGDLMVRIQRIQDFTPKLLLVRKRLLGLEPEGPVIDHITLLEGVIVLEEFCKELAAIAFVKYHAASTP</sequence>
<dbReference type="InterPro" id="IPR019384">
    <property type="entry name" value="FHIP"/>
</dbReference>
<comment type="similarity">
    <text evidence="1">Belongs to the FHIP family.</text>
</comment>
<dbReference type="Ensembl" id="ENSSSCT00025024718.1">
    <property type="protein sequence ID" value="ENSSSCP00025010443.1"/>
    <property type="gene ID" value="ENSSSCG00025018174.1"/>
</dbReference>
<organism evidence="4 5">
    <name type="scientific">Sus scrofa</name>
    <name type="common">Pig</name>
    <dbReference type="NCBI Taxonomy" id="9823"/>
    <lineage>
        <taxon>Eukaryota</taxon>
        <taxon>Metazoa</taxon>
        <taxon>Chordata</taxon>
        <taxon>Craniata</taxon>
        <taxon>Vertebrata</taxon>
        <taxon>Euteleostomi</taxon>
        <taxon>Mammalia</taxon>
        <taxon>Eutheria</taxon>
        <taxon>Laurasiatheria</taxon>
        <taxon>Artiodactyla</taxon>
        <taxon>Suina</taxon>
        <taxon>Suidae</taxon>
        <taxon>Sus</taxon>
    </lineage>
</organism>
<evidence type="ECO:0000256" key="2">
    <source>
        <dbReference type="SAM" id="MobiDB-lite"/>
    </source>
</evidence>
<protein>
    <recommendedName>
        <fullName evidence="3">FHF complex subunit HOOK-interacting protein C-terminal domain-containing protein</fullName>
    </recommendedName>
</protein>
<name>A0A8D0UKE4_PIG</name>
<proteinExistence type="inferred from homology"/>
<dbReference type="Proteomes" id="UP000694727">
    <property type="component" value="Unplaced"/>
</dbReference>
<evidence type="ECO:0000313" key="5">
    <source>
        <dbReference type="Proteomes" id="UP000694727"/>
    </source>
</evidence>
<dbReference type="InterPro" id="IPR045668">
    <property type="entry name" value="FHIP_KELAA_motif"/>
</dbReference>
<feature type="compositionally biased region" description="Polar residues" evidence="2">
    <location>
        <begin position="734"/>
        <end position="748"/>
    </location>
</feature>
<evidence type="ECO:0000256" key="1">
    <source>
        <dbReference type="ARBA" id="ARBA00024336"/>
    </source>
</evidence>
<feature type="compositionally biased region" description="Low complexity" evidence="2">
    <location>
        <begin position="67"/>
        <end position="100"/>
    </location>
</feature>
<feature type="compositionally biased region" description="Polar residues" evidence="2">
    <location>
        <begin position="120"/>
        <end position="133"/>
    </location>
</feature>
<feature type="domain" description="FHF complex subunit HOOK-interacting protein C-terminal" evidence="3">
    <location>
        <begin position="830"/>
        <end position="922"/>
    </location>
</feature>
<feature type="compositionally biased region" description="Basic and acidic residues" evidence="2">
    <location>
        <begin position="180"/>
        <end position="189"/>
    </location>
</feature>
<evidence type="ECO:0000259" key="3">
    <source>
        <dbReference type="Pfam" id="PF19314"/>
    </source>
</evidence>
<evidence type="ECO:0000313" key="4">
    <source>
        <dbReference type="Ensembl" id="ENSSSCP00025010443.1"/>
    </source>
</evidence>
<dbReference type="PANTHER" id="PTHR21705:SF10">
    <property type="entry name" value="FHF COMPLEX SUBUNIT HOOK INTERACTING PROTEIN 2A"/>
    <property type="match status" value="1"/>
</dbReference>
<dbReference type="Pfam" id="PF19311">
    <property type="entry name" value="KELAA"/>
    <property type="match status" value="1"/>
</dbReference>
<gene>
    <name evidence="4" type="primary">FHIP2A</name>
</gene>
<dbReference type="Pfam" id="PF10257">
    <property type="entry name" value="RAI16-like"/>
    <property type="match status" value="1"/>
</dbReference>
<dbReference type="PANTHER" id="PTHR21705">
    <property type="entry name" value="RAI16 PROTEIN-RELATED"/>
    <property type="match status" value="1"/>
</dbReference>
<dbReference type="Pfam" id="PF19314">
    <property type="entry name" value="DUF5917"/>
    <property type="match status" value="1"/>
</dbReference>
<accession>A0A8D0UKE4</accession>
<dbReference type="AlphaFoldDB" id="A0A8D0UKE4"/>